<dbReference type="InterPro" id="IPR011053">
    <property type="entry name" value="Single_hybrid_motif"/>
</dbReference>
<evidence type="ECO:0000259" key="6">
    <source>
        <dbReference type="PROSITE" id="PS50968"/>
    </source>
</evidence>
<evidence type="ECO:0000313" key="9">
    <source>
        <dbReference type="Proteomes" id="UP000494165"/>
    </source>
</evidence>
<dbReference type="GO" id="GO:0005960">
    <property type="term" value="C:glycine cleavage complex"/>
    <property type="evidence" value="ECO:0007669"/>
    <property type="project" value="UniProtKB-UniRule"/>
</dbReference>
<evidence type="ECO:0000313" key="7">
    <source>
        <dbReference type="EMBL" id="CAB3380307.1"/>
    </source>
</evidence>
<comment type="subunit">
    <text evidence="5">The glycine cleavage system is composed of four proteins: P, T, L and H.</text>
</comment>
<dbReference type="PANTHER" id="PTHR11715:SF3">
    <property type="entry name" value="GLYCINE CLEAVAGE SYSTEM H PROTEIN-RELATED"/>
    <property type="match status" value="1"/>
</dbReference>
<name>A0A8S1DJL3_9INSE</name>
<dbReference type="PANTHER" id="PTHR11715">
    <property type="entry name" value="GLYCINE CLEAVAGE SYSTEM H PROTEIN"/>
    <property type="match status" value="1"/>
</dbReference>
<keyword evidence="9" id="KW-1185">Reference proteome</keyword>
<organism evidence="7 9">
    <name type="scientific">Cloeon dipterum</name>
    <dbReference type="NCBI Taxonomy" id="197152"/>
    <lineage>
        <taxon>Eukaryota</taxon>
        <taxon>Metazoa</taxon>
        <taxon>Ecdysozoa</taxon>
        <taxon>Arthropoda</taxon>
        <taxon>Hexapoda</taxon>
        <taxon>Insecta</taxon>
        <taxon>Pterygota</taxon>
        <taxon>Palaeoptera</taxon>
        <taxon>Ephemeroptera</taxon>
        <taxon>Pisciforma</taxon>
        <taxon>Baetidae</taxon>
        <taxon>Cloeon</taxon>
    </lineage>
</organism>
<keyword evidence="5" id="KW-0496">Mitochondrion</keyword>
<dbReference type="HAMAP" id="MF_00272">
    <property type="entry name" value="GcvH"/>
    <property type="match status" value="1"/>
</dbReference>
<dbReference type="InterPro" id="IPR033753">
    <property type="entry name" value="GCV_H/Fam206"/>
</dbReference>
<comment type="similarity">
    <text evidence="1 5">Belongs to the GcvH family.</text>
</comment>
<reference evidence="7 9" key="1">
    <citation type="submission" date="2020-04" db="EMBL/GenBank/DDBJ databases">
        <authorList>
            <person name="Alioto T."/>
            <person name="Alioto T."/>
            <person name="Gomez Garrido J."/>
        </authorList>
    </citation>
    <scope>NUCLEOTIDE SEQUENCE [LARGE SCALE GENOMIC DNA]</scope>
</reference>
<dbReference type="EMBL" id="CADEPI010000204">
    <property type="protein sequence ID" value="CAB3380307.1"/>
    <property type="molecule type" value="Genomic_DNA"/>
</dbReference>
<dbReference type="InterPro" id="IPR017453">
    <property type="entry name" value="GCV_H_sub"/>
</dbReference>
<feature type="domain" description="Lipoyl-binding" evidence="6">
    <location>
        <begin position="54"/>
        <end position="136"/>
    </location>
</feature>
<sequence length="161" mass="17976">MVVCSVVVRRLLAAAPAAPRHVFTGLRWVTSTPVKFTDRKYTDKHEWVQVEGKIGTIGITHYAQDALGDVVYAQLPDPGQEFSQMDECGALESVKAASELYCPVSGKIVSKNTEVEDTPGLINKSCYEKGWLFKLELSKLHELDGLMDEAQYEKFLKTDDH</sequence>
<evidence type="ECO:0000256" key="1">
    <source>
        <dbReference type="ARBA" id="ARBA00009249"/>
    </source>
</evidence>
<comment type="subcellular location">
    <subcellularLocation>
        <location evidence="5">Mitochondrion</location>
    </subcellularLocation>
</comment>
<comment type="cofactor">
    <cofactor evidence="5">
        <name>(R)-lipoate</name>
        <dbReference type="ChEBI" id="CHEBI:83088"/>
    </cofactor>
    <text evidence="5">Binds 1 lipoyl cofactor covalently.</text>
</comment>
<gene>
    <name evidence="7" type="ORF">CLODIP_2_CD07403</name>
    <name evidence="8" type="ORF">CLODIP_2_CD14023</name>
</gene>
<keyword evidence="2 4" id="KW-0450">Lipoyl</keyword>
<keyword evidence="3 5" id="KW-0809">Transit peptide</keyword>
<evidence type="ECO:0000256" key="2">
    <source>
        <dbReference type="ARBA" id="ARBA00022823"/>
    </source>
</evidence>
<dbReference type="InterPro" id="IPR000089">
    <property type="entry name" value="Biotin_lipoyl"/>
</dbReference>
<dbReference type="Pfam" id="PF01597">
    <property type="entry name" value="GCV_H"/>
    <property type="match status" value="1"/>
</dbReference>
<protein>
    <recommendedName>
        <fullName evidence="5">Glycine cleavage system H protein</fullName>
    </recommendedName>
</protein>
<dbReference type="GO" id="GO:0019464">
    <property type="term" value="P:glycine decarboxylation via glycine cleavage system"/>
    <property type="evidence" value="ECO:0007669"/>
    <property type="project" value="UniProtKB-UniRule"/>
</dbReference>
<dbReference type="GO" id="GO:0005739">
    <property type="term" value="C:mitochondrion"/>
    <property type="evidence" value="ECO:0007669"/>
    <property type="project" value="UniProtKB-SubCell"/>
</dbReference>
<accession>A0A8S1DJL3</accession>
<dbReference type="NCBIfam" id="TIGR00527">
    <property type="entry name" value="gcvH"/>
    <property type="match status" value="1"/>
</dbReference>
<dbReference type="InterPro" id="IPR002930">
    <property type="entry name" value="GCV_H"/>
</dbReference>
<comment type="caution">
    <text evidence="7">The sequence shown here is derived from an EMBL/GenBank/DDBJ whole genome shotgun (WGS) entry which is preliminary data.</text>
</comment>
<evidence type="ECO:0000313" key="8">
    <source>
        <dbReference type="EMBL" id="CAB3387671.1"/>
    </source>
</evidence>
<dbReference type="InterPro" id="IPR003016">
    <property type="entry name" value="2-oxoA_DH_lipoyl-BS"/>
</dbReference>
<evidence type="ECO:0000256" key="3">
    <source>
        <dbReference type="ARBA" id="ARBA00022946"/>
    </source>
</evidence>
<comment type="function">
    <text evidence="5">The H protein shuttles the methylamine group of glycine from the P protein to the T protein.</text>
</comment>
<dbReference type="EMBL" id="CADEPI010000607">
    <property type="protein sequence ID" value="CAB3387671.1"/>
    <property type="molecule type" value="Genomic_DNA"/>
</dbReference>
<dbReference type="NCBIfam" id="NF002270">
    <property type="entry name" value="PRK01202.1"/>
    <property type="match status" value="1"/>
</dbReference>
<evidence type="ECO:0000256" key="4">
    <source>
        <dbReference type="PIRSR" id="PIRSR617453-50"/>
    </source>
</evidence>
<dbReference type="PROSITE" id="PS00189">
    <property type="entry name" value="LIPOYL"/>
    <property type="match status" value="1"/>
</dbReference>
<dbReference type="CDD" id="cd06848">
    <property type="entry name" value="GCS_H"/>
    <property type="match status" value="1"/>
</dbReference>
<dbReference type="AlphaFoldDB" id="A0A8S1DJL3"/>
<evidence type="ECO:0000256" key="5">
    <source>
        <dbReference type="RuleBase" id="RU364055"/>
    </source>
</evidence>
<dbReference type="GO" id="GO:0009249">
    <property type="term" value="P:protein lipoylation"/>
    <property type="evidence" value="ECO:0007669"/>
    <property type="project" value="TreeGrafter"/>
</dbReference>
<proteinExistence type="inferred from homology"/>
<dbReference type="OrthoDB" id="10264154at2759"/>
<dbReference type="Proteomes" id="UP000494165">
    <property type="component" value="Unassembled WGS sequence"/>
</dbReference>
<dbReference type="Gene3D" id="2.40.50.100">
    <property type="match status" value="1"/>
</dbReference>
<dbReference type="PROSITE" id="PS50968">
    <property type="entry name" value="BIOTINYL_LIPOYL"/>
    <property type="match status" value="1"/>
</dbReference>
<feature type="modified residue" description="N6-lipoyllysine" evidence="4">
    <location>
        <position position="95"/>
    </location>
</feature>
<dbReference type="SUPFAM" id="SSF51230">
    <property type="entry name" value="Single hybrid motif"/>
    <property type="match status" value="1"/>
</dbReference>